<keyword evidence="3" id="KW-1185">Reference proteome</keyword>
<dbReference type="Proteomes" id="UP000030641">
    <property type="component" value="Unassembled WGS sequence"/>
</dbReference>
<feature type="region of interest" description="Disordered" evidence="1">
    <location>
        <begin position="76"/>
        <end position="95"/>
    </location>
</feature>
<organism evidence="2 3">
    <name type="scientific">Aureobasidium subglaciale (strain EXF-2481)</name>
    <name type="common">Aureobasidium pullulans var. subglaciale</name>
    <dbReference type="NCBI Taxonomy" id="1043005"/>
    <lineage>
        <taxon>Eukaryota</taxon>
        <taxon>Fungi</taxon>
        <taxon>Dikarya</taxon>
        <taxon>Ascomycota</taxon>
        <taxon>Pezizomycotina</taxon>
        <taxon>Dothideomycetes</taxon>
        <taxon>Dothideomycetidae</taxon>
        <taxon>Dothideales</taxon>
        <taxon>Saccotheciaceae</taxon>
        <taxon>Aureobasidium</taxon>
    </lineage>
</organism>
<dbReference type="AlphaFoldDB" id="A0A074YQ44"/>
<dbReference type="InParanoid" id="A0A074YQ44"/>
<proteinExistence type="predicted"/>
<reference evidence="2 3" key="1">
    <citation type="journal article" date="2014" name="BMC Genomics">
        <title>Genome sequencing of four Aureobasidium pullulans varieties: biotechnological potential, stress tolerance, and description of new species.</title>
        <authorList>
            <person name="Gostin Ar C."/>
            <person name="Ohm R.A."/>
            <person name="Kogej T."/>
            <person name="Sonjak S."/>
            <person name="Turk M."/>
            <person name="Zajc J."/>
            <person name="Zalar P."/>
            <person name="Grube M."/>
            <person name="Sun H."/>
            <person name="Han J."/>
            <person name="Sharma A."/>
            <person name="Chiniquy J."/>
            <person name="Ngan C.Y."/>
            <person name="Lipzen A."/>
            <person name="Barry K."/>
            <person name="Grigoriev I.V."/>
            <person name="Gunde-Cimerman N."/>
        </authorList>
    </citation>
    <scope>NUCLEOTIDE SEQUENCE [LARGE SCALE GENOMIC DNA]</scope>
    <source>
        <strain evidence="2 3">EXF-2481</strain>
    </source>
</reference>
<sequence length="95" mass="10555">MYLHQGATLVIWLSCTWQHSNQRRIRLVTTYLGTGCNHKSRRESNLIYRLASYCNRLPLSGGTLSSVCVLTSVTSISRSRHDESGKASLSADVSP</sequence>
<dbReference type="HOGENOM" id="CLU_2372444_0_0_1"/>
<evidence type="ECO:0000256" key="1">
    <source>
        <dbReference type="SAM" id="MobiDB-lite"/>
    </source>
</evidence>
<name>A0A074YQ44_AURSE</name>
<dbReference type="GeneID" id="25368367"/>
<dbReference type="EMBL" id="KL584752">
    <property type="protein sequence ID" value="KEQ98279.1"/>
    <property type="molecule type" value="Genomic_DNA"/>
</dbReference>
<evidence type="ECO:0000313" key="2">
    <source>
        <dbReference type="EMBL" id="KEQ98279.1"/>
    </source>
</evidence>
<protein>
    <submittedName>
        <fullName evidence="2">Uncharacterized protein</fullName>
    </submittedName>
</protein>
<evidence type="ECO:0000313" key="3">
    <source>
        <dbReference type="Proteomes" id="UP000030641"/>
    </source>
</evidence>
<dbReference type="OrthoDB" id="10403028at2759"/>
<gene>
    <name evidence="2" type="ORF">AUEXF2481DRAFT_477345</name>
</gene>
<accession>A0A074YQ44</accession>
<dbReference type="RefSeq" id="XP_013347044.1">
    <property type="nucleotide sequence ID" value="XM_013491590.1"/>
</dbReference>